<dbReference type="GO" id="GO:0016646">
    <property type="term" value="F:oxidoreductase activity, acting on the CH-NH group of donors, NAD or NADP as acceptor"/>
    <property type="evidence" value="ECO:0007669"/>
    <property type="project" value="UniProtKB-ARBA"/>
</dbReference>
<evidence type="ECO:0000256" key="4">
    <source>
        <dbReference type="ARBA" id="ARBA00038054"/>
    </source>
</evidence>
<sequence>MEITPGNLEWKDAYKLLVGSILPRPIAFVTTINEMGIVNAAPFSFFTAICADPMLICFSPMRRGTDGKKKDTLANIEETREFVINIVSEDWTEKMNICATEFPAEMDELDISGLWKESSQMVKPPRVKESKIHLECSLYQVLHFGEHPGAGSLVIGKVEHVHVAEELYEKGRINTDKLKPVGRMAGQMYTKPLGDVFELVRKTNLR</sequence>
<keyword evidence="3" id="KW-0288">FMN</keyword>
<reference evidence="6 7" key="1">
    <citation type="submission" date="2015-09" db="EMBL/GenBank/DDBJ databases">
        <title>Genome sequencing project for genomic taxonomy and phylogenomics of Bacillus-like bacteria.</title>
        <authorList>
            <person name="Liu B."/>
            <person name="Wang J."/>
            <person name="Zhu Y."/>
            <person name="Liu G."/>
            <person name="Chen Q."/>
            <person name="Chen Z."/>
            <person name="Lan J."/>
            <person name="Che J."/>
            <person name="Ge C."/>
            <person name="Shi H."/>
            <person name="Pan Z."/>
            <person name="Liu X."/>
        </authorList>
    </citation>
    <scope>NUCLEOTIDE SEQUENCE [LARGE SCALE GENOMIC DNA]</scope>
    <source>
        <strain evidence="6 7">FJAT-18043</strain>
    </source>
</reference>
<dbReference type="SMART" id="SM00903">
    <property type="entry name" value="Flavin_Reduct"/>
    <property type="match status" value="1"/>
</dbReference>
<comment type="similarity">
    <text evidence="4">Belongs to the flavoredoxin family.</text>
</comment>
<keyword evidence="2" id="KW-0285">Flavoprotein</keyword>
<dbReference type="GO" id="GO:0010181">
    <property type="term" value="F:FMN binding"/>
    <property type="evidence" value="ECO:0007669"/>
    <property type="project" value="InterPro"/>
</dbReference>
<dbReference type="SUPFAM" id="SSF50475">
    <property type="entry name" value="FMN-binding split barrel"/>
    <property type="match status" value="1"/>
</dbReference>
<dbReference type="EMBL" id="LJIX01000006">
    <property type="protein sequence ID" value="KQL19365.1"/>
    <property type="molecule type" value="Genomic_DNA"/>
</dbReference>
<comment type="cofactor">
    <cofactor evidence="1">
        <name>FMN</name>
        <dbReference type="ChEBI" id="CHEBI:58210"/>
    </cofactor>
</comment>
<evidence type="ECO:0000259" key="5">
    <source>
        <dbReference type="SMART" id="SM00903"/>
    </source>
</evidence>
<evidence type="ECO:0000313" key="6">
    <source>
        <dbReference type="EMBL" id="KQL19365.1"/>
    </source>
</evidence>
<dbReference type="Pfam" id="PF01613">
    <property type="entry name" value="Flavin_Reduct"/>
    <property type="match status" value="1"/>
</dbReference>
<dbReference type="AlphaFoldDB" id="A0A0Q3T771"/>
<dbReference type="InterPro" id="IPR002563">
    <property type="entry name" value="Flavin_Rdtase-like_dom"/>
</dbReference>
<dbReference type="PATRIC" id="fig|1637975.4.peg.2402"/>
<proteinExistence type="inferred from homology"/>
<dbReference type="Proteomes" id="UP000050996">
    <property type="component" value="Unassembled WGS sequence"/>
</dbReference>
<dbReference type="RefSeq" id="WP_056684483.1">
    <property type="nucleotide sequence ID" value="NZ_CP041305.1"/>
</dbReference>
<dbReference type="PANTHER" id="PTHR33798">
    <property type="entry name" value="FLAVOPROTEIN OXYGENASE"/>
    <property type="match status" value="1"/>
</dbReference>
<name>A0A0Q3T771_9BACI</name>
<comment type="caution">
    <text evidence="6">The sequence shown here is derived from an EMBL/GenBank/DDBJ whole genome shotgun (WGS) entry which is preliminary data.</text>
</comment>
<evidence type="ECO:0000256" key="1">
    <source>
        <dbReference type="ARBA" id="ARBA00001917"/>
    </source>
</evidence>
<dbReference type="PANTHER" id="PTHR33798:SF5">
    <property type="entry name" value="FLAVIN REDUCTASE LIKE DOMAIN-CONTAINING PROTEIN"/>
    <property type="match status" value="1"/>
</dbReference>
<keyword evidence="7" id="KW-1185">Reference proteome</keyword>
<dbReference type="Gene3D" id="2.30.110.10">
    <property type="entry name" value="Electron Transport, Fmn-binding Protein, Chain A"/>
    <property type="match status" value="1"/>
</dbReference>
<evidence type="ECO:0000256" key="2">
    <source>
        <dbReference type="ARBA" id="ARBA00022630"/>
    </source>
</evidence>
<evidence type="ECO:0000313" key="7">
    <source>
        <dbReference type="Proteomes" id="UP000050996"/>
    </source>
</evidence>
<gene>
    <name evidence="6" type="ORF">AN957_12825</name>
</gene>
<protein>
    <recommendedName>
        <fullName evidence="5">Flavin reductase like domain-containing protein</fullName>
    </recommendedName>
</protein>
<dbReference type="STRING" id="1637975.AN957_12825"/>
<dbReference type="InterPro" id="IPR012349">
    <property type="entry name" value="Split_barrel_FMN-bd"/>
</dbReference>
<accession>A0A0Q3T771</accession>
<evidence type="ECO:0000256" key="3">
    <source>
        <dbReference type="ARBA" id="ARBA00022643"/>
    </source>
</evidence>
<organism evidence="6 7">
    <name type="scientific">Cytobacillus solani</name>
    <dbReference type="NCBI Taxonomy" id="1637975"/>
    <lineage>
        <taxon>Bacteria</taxon>
        <taxon>Bacillati</taxon>
        <taxon>Bacillota</taxon>
        <taxon>Bacilli</taxon>
        <taxon>Bacillales</taxon>
        <taxon>Bacillaceae</taxon>
        <taxon>Cytobacillus</taxon>
    </lineage>
</organism>
<feature type="domain" description="Flavin reductase like" evidence="5">
    <location>
        <begin position="19"/>
        <end position="175"/>
    </location>
</feature>